<dbReference type="GO" id="GO:0042302">
    <property type="term" value="F:structural constituent of cuticle"/>
    <property type="evidence" value="ECO:0007669"/>
    <property type="project" value="UniProtKB-UniRule"/>
</dbReference>
<sequence length="356" mass="40232">MIPFGSVQTFQHSRENNGDVQQRYKQPVQFKIRNGTVSRTTIRNAVNDPVPATLGHQRADEQHTVQQTQNFQKISIQRPALKPSNQTSPTVSFQTSQVGLQSLSSPSAQQEVPLYIQPFSLAHQQAVQNTNQGTILTKSTSVPQTAKQAKELQSNELNRHVQQPVSPLHQPHLPQRTTFVHTFPTQRSSTQIQPLQQQQIPGNRFPSQTQNVQHETVHGIKAPQLQQQQKPQKKVVQNQQRVGQTALSSQEELFQKQARNAKYSFNSAINDNIMDNTQIRQEERNGLELFGYYSYSDGFYKRTVHYKADEHGYRVTKEEIEPIGNGPQVNLEGDAVVNTNIAGVNNKYSITTADIH</sequence>
<dbReference type="Pfam" id="PF00379">
    <property type="entry name" value="Chitin_bind_4"/>
    <property type="match status" value="1"/>
</dbReference>
<reference evidence="3 4" key="1">
    <citation type="submission" date="2017-12" db="EMBL/GenBank/DDBJ databases">
        <title>Hemimetabolous genomes reveal molecular basis of termite eusociality.</title>
        <authorList>
            <person name="Harrison M.C."/>
            <person name="Jongepier E."/>
            <person name="Robertson H.M."/>
            <person name="Arning N."/>
            <person name="Bitard-Feildel T."/>
            <person name="Chao H."/>
            <person name="Childers C.P."/>
            <person name="Dinh H."/>
            <person name="Doddapaneni H."/>
            <person name="Dugan S."/>
            <person name="Gowin J."/>
            <person name="Greiner C."/>
            <person name="Han Y."/>
            <person name="Hu H."/>
            <person name="Hughes D.S.T."/>
            <person name="Huylmans A.-K."/>
            <person name="Kemena C."/>
            <person name="Kremer L.P.M."/>
            <person name="Lee S.L."/>
            <person name="Lopez-Ezquerra A."/>
            <person name="Mallet L."/>
            <person name="Monroy-Kuhn J.M."/>
            <person name="Moser A."/>
            <person name="Murali S.C."/>
            <person name="Muzny D.M."/>
            <person name="Otani S."/>
            <person name="Piulachs M.-D."/>
            <person name="Poelchau M."/>
            <person name="Qu J."/>
            <person name="Schaub F."/>
            <person name="Wada-Katsumata A."/>
            <person name="Worley K.C."/>
            <person name="Xie Q."/>
            <person name="Ylla G."/>
            <person name="Poulsen M."/>
            <person name="Gibbs R.A."/>
            <person name="Schal C."/>
            <person name="Richards S."/>
            <person name="Belles X."/>
            <person name="Korb J."/>
            <person name="Bornberg-Bauer E."/>
        </authorList>
    </citation>
    <scope>NUCLEOTIDE SEQUENCE [LARGE SCALE GENOMIC DNA]</scope>
    <source>
        <tissue evidence="3">Whole body</tissue>
    </source>
</reference>
<name>A0A2J7Q0J7_9NEOP</name>
<evidence type="ECO:0000256" key="2">
    <source>
        <dbReference type="SAM" id="MobiDB-lite"/>
    </source>
</evidence>
<comment type="caution">
    <text evidence="3">The sequence shown here is derived from an EMBL/GenBank/DDBJ whole genome shotgun (WGS) entry which is preliminary data.</text>
</comment>
<proteinExistence type="predicted"/>
<feature type="compositionally biased region" description="Polar residues" evidence="2">
    <location>
        <begin position="1"/>
        <end position="11"/>
    </location>
</feature>
<evidence type="ECO:0000256" key="1">
    <source>
        <dbReference type="PROSITE-ProRule" id="PRU00497"/>
    </source>
</evidence>
<dbReference type="STRING" id="105785.A0A2J7Q0J7"/>
<evidence type="ECO:0000313" key="3">
    <source>
        <dbReference type="EMBL" id="PNF22110.1"/>
    </source>
</evidence>
<organism evidence="3 4">
    <name type="scientific">Cryptotermes secundus</name>
    <dbReference type="NCBI Taxonomy" id="105785"/>
    <lineage>
        <taxon>Eukaryota</taxon>
        <taxon>Metazoa</taxon>
        <taxon>Ecdysozoa</taxon>
        <taxon>Arthropoda</taxon>
        <taxon>Hexapoda</taxon>
        <taxon>Insecta</taxon>
        <taxon>Pterygota</taxon>
        <taxon>Neoptera</taxon>
        <taxon>Polyneoptera</taxon>
        <taxon>Dictyoptera</taxon>
        <taxon>Blattodea</taxon>
        <taxon>Blattoidea</taxon>
        <taxon>Termitoidae</taxon>
        <taxon>Kalotermitidae</taxon>
        <taxon>Cryptotermitinae</taxon>
        <taxon>Cryptotermes</taxon>
    </lineage>
</organism>
<dbReference type="OrthoDB" id="8195082at2759"/>
<dbReference type="AlphaFoldDB" id="A0A2J7Q0J7"/>
<accession>A0A2J7Q0J7</accession>
<feature type="region of interest" description="Disordered" evidence="2">
    <location>
        <begin position="1"/>
        <end position="23"/>
    </location>
</feature>
<dbReference type="EMBL" id="NEVH01019965">
    <property type="protein sequence ID" value="PNF22110.1"/>
    <property type="molecule type" value="Genomic_DNA"/>
</dbReference>
<keyword evidence="1" id="KW-0193">Cuticle</keyword>
<dbReference type="Proteomes" id="UP000235965">
    <property type="component" value="Unassembled WGS sequence"/>
</dbReference>
<evidence type="ECO:0000313" key="4">
    <source>
        <dbReference type="Proteomes" id="UP000235965"/>
    </source>
</evidence>
<dbReference type="InParanoid" id="A0A2J7Q0J7"/>
<keyword evidence="4" id="KW-1185">Reference proteome</keyword>
<dbReference type="InterPro" id="IPR000618">
    <property type="entry name" value="Insect_cuticle"/>
</dbReference>
<gene>
    <name evidence="3" type="ORF">B7P43_G06795</name>
</gene>
<dbReference type="PROSITE" id="PS51155">
    <property type="entry name" value="CHIT_BIND_RR_2"/>
    <property type="match status" value="1"/>
</dbReference>
<protein>
    <submittedName>
        <fullName evidence="3">Uncharacterized protein</fullName>
    </submittedName>
</protein>